<dbReference type="Proteomes" id="UP000005326">
    <property type="component" value="Unassembled WGS sequence"/>
</dbReference>
<reference evidence="1" key="1">
    <citation type="submission" date="2007-10" db="EMBL/GenBank/DDBJ databases">
        <authorList>
            <person name="Fulton L."/>
            <person name="Clifton S."/>
            <person name="Fulton B."/>
            <person name="Xu J."/>
            <person name="Minx P."/>
            <person name="Pepin K.H."/>
            <person name="Johnson M."/>
            <person name="Thiruvilangam P."/>
            <person name="Bhonagiri V."/>
            <person name="Nash W.E."/>
            <person name="Mardis E.R."/>
            <person name="Wilson R.K."/>
        </authorList>
    </citation>
    <scope>NUCLEOTIDE SEQUENCE [LARGE SCALE GENOMIC DNA]</scope>
    <source>
        <strain evidence="1">DSM 15702</strain>
    </source>
</reference>
<dbReference type="AlphaFoldDB" id="B0MML8"/>
<sequence length="75" mass="8215">MPLVTVNFGYPKRFVTSVPFVPVGGLRAVCAAFDREKGKHSNEKQTANSGLFRRASASDFPDFVRGKQSVRLSSP</sequence>
<name>B0MML8_9FIRM</name>
<comment type="caution">
    <text evidence="1">The sequence shown here is derived from an EMBL/GenBank/DDBJ whole genome shotgun (WGS) entry which is preliminary data.</text>
</comment>
<evidence type="ECO:0000313" key="2">
    <source>
        <dbReference type="Proteomes" id="UP000005326"/>
    </source>
</evidence>
<organism evidence="1 2">
    <name type="scientific">[Eubacterium] siraeum DSM 15702</name>
    <dbReference type="NCBI Taxonomy" id="428128"/>
    <lineage>
        <taxon>Bacteria</taxon>
        <taxon>Bacillati</taxon>
        <taxon>Bacillota</taxon>
        <taxon>Clostridia</taxon>
        <taxon>Eubacteriales</taxon>
        <taxon>Oscillospiraceae</taxon>
        <taxon>Oscillospiraceae incertae sedis</taxon>
    </lineage>
</organism>
<protein>
    <submittedName>
        <fullName evidence="1">Uncharacterized protein</fullName>
    </submittedName>
</protein>
<dbReference type="EMBL" id="ABCA03000042">
    <property type="protein sequence ID" value="EDS01084.1"/>
    <property type="molecule type" value="Genomic_DNA"/>
</dbReference>
<gene>
    <name evidence="1" type="ORF">EUBSIR_01049</name>
</gene>
<evidence type="ECO:0000313" key="1">
    <source>
        <dbReference type="EMBL" id="EDS01084.1"/>
    </source>
</evidence>
<proteinExistence type="predicted"/>
<accession>B0MML8</accession>
<reference evidence="1" key="2">
    <citation type="submission" date="2014-06" db="EMBL/GenBank/DDBJ databases">
        <title>Draft genome sequence of Eubacterium siraeum (DSM 15702).</title>
        <authorList>
            <person name="Sudarsanam P."/>
            <person name="Ley R."/>
            <person name="Guruge J."/>
            <person name="Turnbaugh P.J."/>
            <person name="Mahowald M."/>
            <person name="Liep D."/>
            <person name="Gordon J."/>
        </authorList>
    </citation>
    <scope>NUCLEOTIDE SEQUENCE</scope>
    <source>
        <strain evidence="1">DSM 15702</strain>
    </source>
</reference>
<keyword evidence="2" id="KW-1185">Reference proteome</keyword>